<protein>
    <recommendedName>
        <fullName evidence="3">Prokaryotic-type class I peptide chain release factors domain-containing protein</fullName>
    </recommendedName>
</protein>
<gene>
    <name evidence="4" type="ORF">A2949_00195</name>
</gene>
<dbReference type="SMART" id="SM00937">
    <property type="entry name" value="PCRF"/>
    <property type="match status" value="1"/>
</dbReference>
<dbReference type="GO" id="GO:0003747">
    <property type="term" value="F:translation release factor activity"/>
    <property type="evidence" value="ECO:0007669"/>
    <property type="project" value="InterPro"/>
</dbReference>
<dbReference type="Pfam" id="PF00472">
    <property type="entry name" value="RF-1"/>
    <property type="match status" value="1"/>
</dbReference>
<evidence type="ECO:0000256" key="2">
    <source>
        <dbReference type="ARBA" id="ARBA00022481"/>
    </source>
</evidence>
<dbReference type="InterPro" id="IPR000352">
    <property type="entry name" value="Pep_chain_release_fac_I"/>
</dbReference>
<comment type="similarity">
    <text evidence="1">Belongs to the prokaryotic/mitochondrial release factor family.</text>
</comment>
<evidence type="ECO:0000313" key="5">
    <source>
        <dbReference type="Proteomes" id="UP000178585"/>
    </source>
</evidence>
<evidence type="ECO:0000256" key="1">
    <source>
        <dbReference type="ARBA" id="ARBA00010835"/>
    </source>
</evidence>
<dbReference type="AlphaFoldDB" id="A0A1F4XXB0"/>
<dbReference type="PANTHER" id="PTHR43116:SF3">
    <property type="entry name" value="CLASS I PEPTIDE CHAIN RELEASE FACTOR"/>
    <property type="match status" value="1"/>
</dbReference>
<dbReference type="PANTHER" id="PTHR43116">
    <property type="entry name" value="PEPTIDE CHAIN RELEASE FACTOR 2"/>
    <property type="match status" value="1"/>
</dbReference>
<dbReference type="InterPro" id="IPR005139">
    <property type="entry name" value="PCRF"/>
</dbReference>
<dbReference type="SUPFAM" id="SSF75620">
    <property type="entry name" value="Release factor"/>
    <property type="match status" value="1"/>
</dbReference>
<name>A0A1F4XXB0_9BACT</name>
<evidence type="ECO:0000313" key="4">
    <source>
        <dbReference type="EMBL" id="OGC86291.1"/>
    </source>
</evidence>
<dbReference type="InterPro" id="IPR045853">
    <property type="entry name" value="Pep_chain_release_fac_I_sf"/>
</dbReference>
<feature type="domain" description="Prokaryotic-type class I peptide chain release factors" evidence="3">
    <location>
        <begin position="155"/>
        <end position="171"/>
    </location>
</feature>
<organism evidence="4 5">
    <name type="scientific">Candidatus Adlerbacteria bacterium RIFCSPLOWO2_01_FULL_54_21b</name>
    <dbReference type="NCBI Taxonomy" id="1797245"/>
    <lineage>
        <taxon>Bacteria</taxon>
        <taxon>Candidatus Adleribacteriota</taxon>
    </lineage>
</organism>
<proteinExistence type="inferred from homology"/>
<reference evidence="4 5" key="1">
    <citation type="journal article" date="2016" name="Nat. Commun.">
        <title>Thousands of microbial genomes shed light on interconnected biogeochemical processes in an aquifer system.</title>
        <authorList>
            <person name="Anantharaman K."/>
            <person name="Brown C.T."/>
            <person name="Hug L.A."/>
            <person name="Sharon I."/>
            <person name="Castelle C.J."/>
            <person name="Probst A.J."/>
            <person name="Thomas B.C."/>
            <person name="Singh A."/>
            <person name="Wilkins M.J."/>
            <person name="Karaoz U."/>
            <person name="Brodie E.L."/>
            <person name="Williams K.H."/>
            <person name="Hubbard S.S."/>
            <person name="Banfield J.F."/>
        </authorList>
    </citation>
    <scope>NUCLEOTIDE SEQUENCE [LARGE SCALE GENOMIC DNA]</scope>
</reference>
<dbReference type="Gene3D" id="3.30.70.1660">
    <property type="match status" value="1"/>
</dbReference>
<sequence>MQAADFWTDKDKAQAQVKELRELKVHSEGGSVYEKGSAILSLVAGAGGDDAEDFAQMLFEMYRKYFQKRGWSAHILHENKNDHNGFRNISVEVGGAGAYGALTGEYGVHRLVRISPFNASKKRHTSFVLVEVLPVLEKVTHLELDEKDLEITVARSGGPGGQNVNKRETAVRIVHMPTGISAHVDGERTQGANKEKALAIIKAKLLRLLEEERKEKISDLSHTSGKIEWGSQIRSYVLHPYKLVKDHRSGVEVRDAEAVLEGGLEPFLHEKKEEVQ</sequence>
<dbReference type="GO" id="GO:0005737">
    <property type="term" value="C:cytoplasm"/>
    <property type="evidence" value="ECO:0007669"/>
    <property type="project" value="UniProtKB-ARBA"/>
</dbReference>
<dbReference type="Gene3D" id="3.30.160.20">
    <property type="match status" value="1"/>
</dbReference>
<evidence type="ECO:0000259" key="3">
    <source>
        <dbReference type="PROSITE" id="PS00745"/>
    </source>
</evidence>
<comment type="caution">
    <text evidence="4">The sequence shown here is derived from an EMBL/GenBank/DDBJ whole genome shotgun (WGS) entry which is preliminary data.</text>
</comment>
<dbReference type="PROSITE" id="PS00745">
    <property type="entry name" value="RF_PROK_I"/>
    <property type="match status" value="1"/>
</dbReference>
<accession>A0A1F4XXB0</accession>
<dbReference type="EMBL" id="MEWZ01000026">
    <property type="protein sequence ID" value="OGC86291.1"/>
    <property type="molecule type" value="Genomic_DNA"/>
</dbReference>
<keyword evidence="2" id="KW-0488">Methylation</keyword>
<dbReference type="Pfam" id="PF03462">
    <property type="entry name" value="PCRF"/>
    <property type="match status" value="1"/>
</dbReference>
<dbReference type="Proteomes" id="UP000178585">
    <property type="component" value="Unassembled WGS sequence"/>
</dbReference>
<dbReference type="STRING" id="1797245.A2949_00195"/>